<dbReference type="Pfam" id="PF00383">
    <property type="entry name" value="dCMP_cyt_deam_1"/>
    <property type="match status" value="1"/>
</dbReference>
<feature type="binding site" evidence="15">
    <location>
        <position position="84"/>
    </location>
    <ligand>
        <name>Zn(2+)</name>
        <dbReference type="ChEBI" id="CHEBI:29105"/>
        <note>catalytic</note>
    </ligand>
</feature>
<keyword evidence="18" id="KW-1185">Reference proteome</keyword>
<feature type="binding site" evidence="14">
    <location>
        <position position="215"/>
    </location>
    <ligand>
        <name>substrate</name>
    </ligand>
</feature>
<dbReference type="SUPFAM" id="SSF53597">
    <property type="entry name" value="Dihydrofolate reductase-like"/>
    <property type="match status" value="1"/>
</dbReference>
<proteinExistence type="inferred from homology"/>
<reference evidence="17 18" key="1">
    <citation type="journal article" date="2006" name="Int. J. Syst. Evol. Microbiol.">
        <title>Chryseobacterium hispanicum sp. nov., isolated from the drinking water distribution system of Sevilla, Spain.</title>
        <authorList>
            <person name="Gallego V."/>
            <person name="Garcia M.T."/>
            <person name="Ventosa A."/>
        </authorList>
    </citation>
    <scope>NUCLEOTIDE SEQUENCE [LARGE SCALE GENOMIC DNA]</scope>
    <source>
        <strain evidence="17 18">KCTC 22104</strain>
    </source>
</reference>
<dbReference type="PROSITE" id="PS00903">
    <property type="entry name" value="CYT_DCMP_DEAMINASES_1"/>
    <property type="match status" value="1"/>
</dbReference>
<dbReference type="InterPro" id="IPR002734">
    <property type="entry name" value="RibDG_C"/>
</dbReference>
<dbReference type="GO" id="GO:0008835">
    <property type="term" value="F:diaminohydroxyphosphoribosylaminopyrimidine deaminase activity"/>
    <property type="evidence" value="ECO:0007669"/>
    <property type="project" value="UniProtKB-EC"/>
</dbReference>
<evidence type="ECO:0000256" key="15">
    <source>
        <dbReference type="PIRSR" id="PIRSR006769-3"/>
    </source>
</evidence>
<dbReference type="Gene3D" id="3.40.140.10">
    <property type="entry name" value="Cytidine Deaminase, domain 2"/>
    <property type="match status" value="1"/>
</dbReference>
<keyword evidence="11" id="KW-0511">Multifunctional enzyme</keyword>
<dbReference type="InterPro" id="IPR016192">
    <property type="entry name" value="APOBEC/CMP_deaminase_Zn-bd"/>
</dbReference>
<dbReference type="RefSeq" id="WP_116032231.1">
    <property type="nucleotide sequence ID" value="NZ_JBHLVV010000064.1"/>
</dbReference>
<sequence length="350" mass="40101">MLEVRNDDEFYIQRCIELAEKALGKTYPNPLVGSVIVHNDRIIGEGFHKKAGEPHAEINAINSIKDEDKHLIPESTIYVSLEPCAHFGKTPPCALKIKELGFKKVVIGAMDSHDKVNGKGKKIITDAGIEVVSSVLENDCRKLNKRFFTYHERKRPFIILKWAQSTDGFMDKDFKPIQISNSLSKQFVHQMRSEEHSILIGKNTALHDNPSLTVREIEGRNPIRILIDFNLEVSQDSNIHNDEAETIIFNSVKNFEDKNLKLIKVERENSLNQILEKLYELQIQSVIIEGGRFTLQEFINQNLWDEALIFKNPNLNLENGTKAPEFNFNPKKTENLRDTEVLFFSNTSLD</sequence>
<evidence type="ECO:0000256" key="2">
    <source>
        <dbReference type="ARBA" id="ARBA00004882"/>
    </source>
</evidence>
<evidence type="ECO:0000256" key="11">
    <source>
        <dbReference type="ARBA" id="ARBA00023268"/>
    </source>
</evidence>
<dbReference type="EMBL" id="QNUG01000003">
    <property type="protein sequence ID" value="REC72777.1"/>
    <property type="molecule type" value="Genomic_DNA"/>
</dbReference>
<dbReference type="PIRSF" id="PIRSF006769">
    <property type="entry name" value="RibD"/>
    <property type="match status" value="1"/>
</dbReference>
<feature type="domain" description="CMP/dCMP-type deaminase" evidence="16">
    <location>
        <begin position="6"/>
        <end position="131"/>
    </location>
</feature>
<evidence type="ECO:0000256" key="12">
    <source>
        <dbReference type="PIRNR" id="PIRNR006769"/>
    </source>
</evidence>
<keyword evidence="8 12" id="KW-0862">Zinc</keyword>
<keyword evidence="6 12" id="KW-0686">Riboflavin biosynthesis</keyword>
<feature type="binding site" evidence="14">
    <location>
        <position position="192"/>
    </location>
    <ligand>
        <name>substrate</name>
    </ligand>
</feature>
<evidence type="ECO:0000256" key="6">
    <source>
        <dbReference type="ARBA" id="ARBA00022619"/>
    </source>
</evidence>
<evidence type="ECO:0000256" key="7">
    <source>
        <dbReference type="ARBA" id="ARBA00022723"/>
    </source>
</evidence>
<dbReference type="EC" id="3.5.4.26" evidence="12"/>
<comment type="pathway">
    <text evidence="3 12">Cofactor biosynthesis; riboflavin biosynthesis; 5-amino-6-(D-ribitylamino)uracil from GTP: step 3/4.</text>
</comment>
<evidence type="ECO:0000256" key="4">
    <source>
        <dbReference type="ARBA" id="ARBA00005259"/>
    </source>
</evidence>
<feature type="binding site" evidence="14">
    <location>
        <position position="212"/>
    </location>
    <ligand>
        <name>substrate</name>
    </ligand>
</feature>
<feature type="active site" description="Proton donor" evidence="13">
    <location>
        <position position="57"/>
    </location>
</feature>
<evidence type="ECO:0000256" key="10">
    <source>
        <dbReference type="ARBA" id="ARBA00023002"/>
    </source>
</evidence>
<dbReference type="Proteomes" id="UP000256326">
    <property type="component" value="Unassembled WGS sequence"/>
</dbReference>
<dbReference type="InterPro" id="IPR004794">
    <property type="entry name" value="Eubact_RibD"/>
</dbReference>
<dbReference type="NCBIfam" id="TIGR00326">
    <property type="entry name" value="eubact_ribD"/>
    <property type="match status" value="1"/>
</dbReference>
<comment type="catalytic activity">
    <reaction evidence="12">
        <text>2,5-diamino-6-hydroxy-4-(5-phosphoribosylamino)-pyrimidine + H2O + H(+) = 5-amino-6-(5-phospho-D-ribosylamino)uracil + NH4(+)</text>
        <dbReference type="Rhea" id="RHEA:21868"/>
        <dbReference type="ChEBI" id="CHEBI:15377"/>
        <dbReference type="ChEBI" id="CHEBI:15378"/>
        <dbReference type="ChEBI" id="CHEBI:28938"/>
        <dbReference type="ChEBI" id="CHEBI:58453"/>
        <dbReference type="ChEBI" id="CHEBI:58614"/>
        <dbReference type="EC" id="3.5.4.26"/>
    </reaction>
</comment>
<keyword evidence="10 12" id="KW-0560">Oxidoreductase</keyword>
<evidence type="ECO:0000256" key="1">
    <source>
        <dbReference type="ARBA" id="ARBA00002151"/>
    </source>
</evidence>
<comment type="catalytic activity">
    <reaction evidence="12">
        <text>5-amino-6-(5-phospho-D-ribitylamino)uracil + NADP(+) = 5-amino-6-(5-phospho-D-ribosylamino)uracil + NADPH + H(+)</text>
        <dbReference type="Rhea" id="RHEA:17845"/>
        <dbReference type="ChEBI" id="CHEBI:15378"/>
        <dbReference type="ChEBI" id="CHEBI:57783"/>
        <dbReference type="ChEBI" id="CHEBI:58349"/>
        <dbReference type="ChEBI" id="CHEBI:58421"/>
        <dbReference type="ChEBI" id="CHEBI:58453"/>
        <dbReference type="EC" id="1.1.1.193"/>
    </reaction>
</comment>
<dbReference type="AlphaFoldDB" id="A0A3D9D491"/>
<comment type="function">
    <text evidence="1 12">Converts 2,5-diamino-6-(ribosylamino)-4(3h)-pyrimidinone 5'-phosphate into 5-amino-6-(ribosylamino)-2,4(1h,3h)-pyrimidinedione 5'-phosphate.</text>
</comment>
<evidence type="ECO:0000313" key="17">
    <source>
        <dbReference type="EMBL" id="REC72777.1"/>
    </source>
</evidence>
<dbReference type="InterPro" id="IPR016193">
    <property type="entry name" value="Cytidine_deaminase-like"/>
</dbReference>
<keyword evidence="9 12" id="KW-0521">NADP</keyword>
<feature type="binding site" evidence="14">
    <location>
        <position position="204"/>
    </location>
    <ligand>
        <name>NADP(+)</name>
        <dbReference type="ChEBI" id="CHEBI:58349"/>
    </ligand>
</feature>
<evidence type="ECO:0000256" key="5">
    <source>
        <dbReference type="ARBA" id="ARBA00007417"/>
    </source>
</evidence>
<comment type="similarity">
    <text evidence="4 12">In the N-terminal section; belongs to the cytidine and deoxycytidylate deaminase family.</text>
</comment>
<dbReference type="CDD" id="cd01284">
    <property type="entry name" value="Riboflavin_deaminase-reductase"/>
    <property type="match status" value="1"/>
</dbReference>
<keyword evidence="7 12" id="KW-0479">Metal-binding</keyword>
<dbReference type="GO" id="GO:0008270">
    <property type="term" value="F:zinc ion binding"/>
    <property type="evidence" value="ECO:0007669"/>
    <property type="project" value="InterPro"/>
</dbReference>
<evidence type="ECO:0000256" key="8">
    <source>
        <dbReference type="ARBA" id="ARBA00022833"/>
    </source>
</evidence>
<dbReference type="Gene3D" id="3.40.430.10">
    <property type="entry name" value="Dihydrofolate Reductase, subunit A"/>
    <property type="match status" value="1"/>
</dbReference>
<dbReference type="OrthoDB" id="9800865at2"/>
<comment type="caution">
    <text evidence="17">The sequence shown here is derived from an EMBL/GenBank/DDBJ whole genome shotgun (WGS) entry which is preliminary data.</text>
</comment>
<dbReference type="InterPro" id="IPR024072">
    <property type="entry name" value="DHFR-like_dom_sf"/>
</dbReference>
<comment type="similarity">
    <text evidence="5 12">In the C-terminal section; belongs to the HTP reductase family.</text>
</comment>
<feature type="binding site" evidence="14">
    <location>
        <position position="163"/>
    </location>
    <ligand>
        <name>NADP(+)</name>
        <dbReference type="ChEBI" id="CHEBI:58349"/>
    </ligand>
</feature>
<dbReference type="GO" id="GO:0009231">
    <property type="term" value="P:riboflavin biosynthetic process"/>
    <property type="evidence" value="ECO:0007669"/>
    <property type="project" value="UniProtKB-UniPathway"/>
</dbReference>
<dbReference type="InterPro" id="IPR002125">
    <property type="entry name" value="CMP_dCMP_dom"/>
</dbReference>
<feature type="binding site" evidence="15">
    <location>
        <position position="93"/>
    </location>
    <ligand>
        <name>Zn(2+)</name>
        <dbReference type="ChEBI" id="CHEBI:29105"/>
        <note>catalytic</note>
    </ligand>
</feature>
<feature type="binding site" evidence="14">
    <location>
        <position position="208"/>
    </location>
    <ligand>
        <name>NADP(+)</name>
        <dbReference type="ChEBI" id="CHEBI:58349"/>
    </ligand>
</feature>
<dbReference type="Pfam" id="PF01872">
    <property type="entry name" value="RibD_C"/>
    <property type="match status" value="1"/>
</dbReference>
<dbReference type="EC" id="1.1.1.193" evidence="12"/>
<dbReference type="InterPro" id="IPR050765">
    <property type="entry name" value="Riboflavin_Biosynth_HTPR"/>
</dbReference>
<name>A0A3D9D491_9FLAO</name>
<organism evidence="17 18">
    <name type="scientific">Epilithonimonas hispanica</name>
    <dbReference type="NCBI Taxonomy" id="358687"/>
    <lineage>
        <taxon>Bacteria</taxon>
        <taxon>Pseudomonadati</taxon>
        <taxon>Bacteroidota</taxon>
        <taxon>Flavobacteriia</taxon>
        <taxon>Flavobacteriales</taxon>
        <taxon>Weeksellaceae</taxon>
        <taxon>Chryseobacterium group</taxon>
        <taxon>Epilithonimonas</taxon>
    </lineage>
</organism>
<dbReference type="GO" id="GO:0008703">
    <property type="term" value="F:5-amino-6-(5-phosphoribosylamino)uracil reductase activity"/>
    <property type="evidence" value="ECO:0007669"/>
    <property type="project" value="UniProtKB-EC"/>
</dbReference>
<dbReference type="SUPFAM" id="SSF53927">
    <property type="entry name" value="Cytidine deaminase-like"/>
    <property type="match status" value="1"/>
</dbReference>
<evidence type="ECO:0000256" key="13">
    <source>
        <dbReference type="PIRSR" id="PIRSR006769-1"/>
    </source>
</evidence>
<comment type="cofactor">
    <cofactor evidence="12 15">
        <name>Zn(2+)</name>
        <dbReference type="ChEBI" id="CHEBI:29105"/>
    </cofactor>
    <text evidence="12 15">Binds 1 zinc ion.</text>
</comment>
<evidence type="ECO:0000313" key="18">
    <source>
        <dbReference type="Proteomes" id="UP000256326"/>
    </source>
</evidence>
<comment type="pathway">
    <text evidence="2 12">Cofactor biosynthesis; riboflavin biosynthesis; 5-amino-6-(D-ribitylamino)uracil from GTP: step 2/4.</text>
</comment>
<accession>A0A3D9D491</accession>
<feature type="binding site" evidence="15">
    <location>
        <position position="55"/>
    </location>
    <ligand>
        <name>Zn(2+)</name>
        <dbReference type="ChEBI" id="CHEBI:29105"/>
        <note>catalytic</note>
    </ligand>
</feature>
<gene>
    <name evidence="17" type="primary">ribD</name>
    <name evidence="17" type="ORF">DRF58_02015</name>
</gene>
<evidence type="ECO:0000259" key="16">
    <source>
        <dbReference type="PROSITE" id="PS51747"/>
    </source>
</evidence>
<dbReference type="PROSITE" id="PS51747">
    <property type="entry name" value="CYT_DCMP_DEAMINASES_2"/>
    <property type="match status" value="1"/>
</dbReference>
<protein>
    <recommendedName>
        <fullName evidence="12">Riboflavin biosynthesis protein RibD</fullName>
    </recommendedName>
    <domain>
        <recommendedName>
            <fullName evidence="12">Diaminohydroxyphosphoribosylaminopyrimidine deaminase</fullName>
            <shortName evidence="12">DRAP deaminase</shortName>
            <ecNumber evidence="12">3.5.4.26</ecNumber>
        </recommendedName>
        <alternativeName>
            <fullName evidence="12">Riboflavin-specific deaminase</fullName>
        </alternativeName>
    </domain>
    <domain>
        <recommendedName>
            <fullName evidence="12">5-amino-6-(5-phosphoribosylamino)uracil reductase</fullName>
            <ecNumber evidence="12">1.1.1.193</ecNumber>
        </recommendedName>
        <alternativeName>
            <fullName evidence="12">HTP reductase</fullName>
        </alternativeName>
    </domain>
</protein>
<dbReference type="PANTHER" id="PTHR38011">
    <property type="entry name" value="DIHYDROFOLATE REDUCTASE FAMILY PROTEIN (AFU_ORTHOLOGUE AFUA_8G06820)"/>
    <property type="match status" value="1"/>
</dbReference>
<dbReference type="PANTHER" id="PTHR38011:SF7">
    <property type="entry name" value="2,5-DIAMINO-6-RIBOSYLAMINO-4(3H)-PYRIMIDINONE 5'-PHOSPHATE REDUCTASE"/>
    <property type="match status" value="1"/>
</dbReference>
<dbReference type="UniPathway" id="UPA00275">
    <property type="reaction ID" value="UER00401"/>
</dbReference>
<feature type="binding site" evidence="14">
    <location>
        <position position="289"/>
    </location>
    <ligand>
        <name>substrate</name>
    </ligand>
</feature>
<evidence type="ECO:0000256" key="3">
    <source>
        <dbReference type="ARBA" id="ARBA00004910"/>
    </source>
</evidence>
<evidence type="ECO:0000256" key="14">
    <source>
        <dbReference type="PIRSR" id="PIRSR006769-2"/>
    </source>
</evidence>
<evidence type="ECO:0000256" key="9">
    <source>
        <dbReference type="ARBA" id="ARBA00022857"/>
    </source>
</evidence>
<keyword evidence="12 17" id="KW-0378">Hydrolase</keyword>